<feature type="active site" description="Nucleophile" evidence="3">
    <location>
        <position position="177"/>
    </location>
</feature>
<dbReference type="PROSITE" id="PS51762">
    <property type="entry name" value="GH16_2"/>
    <property type="match status" value="1"/>
</dbReference>
<evidence type="ECO:0000256" key="2">
    <source>
        <dbReference type="ARBA" id="ARBA00023295"/>
    </source>
</evidence>
<keyword evidence="2" id="KW-0326">Glycosidase</keyword>
<keyword evidence="4" id="KW-0732">Signal</keyword>
<dbReference type="PANTHER" id="PTHR31062">
    <property type="entry name" value="XYLOGLUCAN ENDOTRANSGLUCOSYLASE/HYDROLASE PROTEIN 8-RELATED"/>
    <property type="match status" value="1"/>
</dbReference>
<evidence type="ECO:0000313" key="7">
    <source>
        <dbReference type="Proteomes" id="UP000247409"/>
    </source>
</evidence>
<dbReference type="Pfam" id="PF00722">
    <property type="entry name" value="Glyco_hydro_16"/>
    <property type="match status" value="1"/>
</dbReference>
<sequence>MKSLFFVAAVTLLNVAFAAVPLNASAVRSELDSPLSSLQWTSRNNRRANGKNKWWRNAPPKCSPTNQCTFFDHFNTLNTWRWTKSDNYANGDPFNAWWSADQVSVDAKRNQLKLTLAQHHHHGKPFKSGQIKSNNWHGYGCYEVRMRPVAQTGVISTFFAYTGPWDAAPGKSGAHNEIDIEFVRKSASGKLMLQTNYFTNGQGGNEHDVHLPFDPSSSMHNYGFRWTQHAIQWYVNGQLVHTAKNNIPKVHVAPLRIFLSLWPVSWKAAAWGGHFAYAGHRTAAYDWVRFTKGSNCNSKWWKTQ</sequence>
<dbReference type="Proteomes" id="UP000247409">
    <property type="component" value="Unassembled WGS sequence"/>
</dbReference>
<evidence type="ECO:0000259" key="5">
    <source>
        <dbReference type="PROSITE" id="PS51762"/>
    </source>
</evidence>
<dbReference type="InterPro" id="IPR000757">
    <property type="entry name" value="Beta-glucanase-like"/>
</dbReference>
<evidence type="ECO:0000313" key="6">
    <source>
        <dbReference type="EMBL" id="PXF47976.1"/>
    </source>
</evidence>
<feature type="chain" id="PRO_5016021771" evidence="4">
    <location>
        <begin position="19"/>
        <end position="304"/>
    </location>
</feature>
<comment type="caution">
    <text evidence="6">The sequence shown here is derived from an EMBL/GenBank/DDBJ whole genome shotgun (WGS) entry which is preliminary data.</text>
</comment>
<reference evidence="6 7" key="1">
    <citation type="journal article" date="2018" name="Mol. Biol. Evol.">
        <title>Analysis of the draft genome of the red seaweed Gracilariopsis chorda provides insights into genome size evolution in Rhodophyta.</title>
        <authorList>
            <person name="Lee J."/>
            <person name="Yang E.C."/>
            <person name="Graf L."/>
            <person name="Yang J.H."/>
            <person name="Qiu H."/>
            <person name="Zel Zion U."/>
            <person name="Chan C.X."/>
            <person name="Stephens T.G."/>
            <person name="Weber A.P.M."/>
            <person name="Boo G.H."/>
            <person name="Boo S.M."/>
            <person name="Kim K.M."/>
            <person name="Shin Y."/>
            <person name="Jung M."/>
            <person name="Lee S.J."/>
            <person name="Yim H.S."/>
            <person name="Lee J.H."/>
            <person name="Bhattacharya D."/>
            <person name="Yoon H.S."/>
        </authorList>
    </citation>
    <scope>NUCLEOTIDE SEQUENCE [LARGE SCALE GENOMIC DNA]</scope>
    <source>
        <strain evidence="6 7">SKKU-2015</strain>
        <tissue evidence="6">Whole body</tissue>
    </source>
</reference>
<feature type="active site" description="Proton donor" evidence="3">
    <location>
        <position position="181"/>
    </location>
</feature>
<accession>A0A2V3J0N8</accession>
<dbReference type="SUPFAM" id="SSF49899">
    <property type="entry name" value="Concanavalin A-like lectins/glucanases"/>
    <property type="match status" value="1"/>
</dbReference>
<name>A0A2V3J0N8_9FLOR</name>
<dbReference type="InterPro" id="IPR013320">
    <property type="entry name" value="ConA-like_dom_sf"/>
</dbReference>
<keyword evidence="1" id="KW-0378">Hydrolase</keyword>
<evidence type="ECO:0000256" key="1">
    <source>
        <dbReference type="ARBA" id="ARBA00022801"/>
    </source>
</evidence>
<proteinExistence type="predicted"/>
<dbReference type="GO" id="GO:0005975">
    <property type="term" value="P:carbohydrate metabolic process"/>
    <property type="evidence" value="ECO:0007669"/>
    <property type="project" value="InterPro"/>
</dbReference>
<dbReference type="EMBL" id="NBIV01000018">
    <property type="protein sequence ID" value="PXF47976.1"/>
    <property type="molecule type" value="Genomic_DNA"/>
</dbReference>
<gene>
    <name evidence="6" type="ORF">BWQ96_02362</name>
</gene>
<dbReference type="OrthoDB" id="2107659at2759"/>
<protein>
    <submittedName>
        <fullName evidence="6">Beta-glucanase</fullName>
    </submittedName>
</protein>
<evidence type="ECO:0000256" key="3">
    <source>
        <dbReference type="PIRSR" id="PIRSR608264-1"/>
    </source>
</evidence>
<dbReference type="PRINTS" id="PR00737">
    <property type="entry name" value="GLHYDRLASE16"/>
</dbReference>
<keyword evidence="7" id="KW-1185">Reference proteome</keyword>
<dbReference type="InterPro" id="IPR008264">
    <property type="entry name" value="Beta_glucanase"/>
</dbReference>
<dbReference type="Gene3D" id="2.60.120.200">
    <property type="match status" value="1"/>
</dbReference>
<feature type="signal peptide" evidence="4">
    <location>
        <begin position="1"/>
        <end position="18"/>
    </location>
</feature>
<evidence type="ECO:0000256" key="4">
    <source>
        <dbReference type="SAM" id="SignalP"/>
    </source>
</evidence>
<organism evidence="6 7">
    <name type="scientific">Gracilariopsis chorda</name>
    <dbReference type="NCBI Taxonomy" id="448386"/>
    <lineage>
        <taxon>Eukaryota</taxon>
        <taxon>Rhodophyta</taxon>
        <taxon>Florideophyceae</taxon>
        <taxon>Rhodymeniophycidae</taxon>
        <taxon>Gracilariales</taxon>
        <taxon>Gracilariaceae</taxon>
        <taxon>Gracilariopsis</taxon>
    </lineage>
</organism>
<dbReference type="AlphaFoldDB" id="A0A2V3J0N8"/>
<dbReference type="InterPro" id="IPR044791">
    <property type="entry name" value="Beta-glucanase/XTH"/>
</dbReference>
<dbReference type="GO" id="GO:0004553">
    <property type="term" value="F:hydrolase activity, hydrolyzing O-glycosyl compounds"/>
    <property type="evidence" value="ECO:0007669"/>
    <property type="project" value="InterPro"/>
</dbReference>
<feature type="domain" description="GH16" evidence="5">
    <location>
        <begin position="52"/>
        <end position="296"/>
    </location>
</feature>